<dbReference type="SMART" id="SM00450">
    <property type="entry name" value="RHOD"/>
    <property type="match status" value="2"/>
</dbReference>
<organism evidence="4 5">
    <name type="scientific">Asaia lannensis NBRC 102526</name>
    <dbReference type="NCBI Taxonomy" id="1307926"/>
    <lineage>
        <taxon>Bacteria</taxon>
        <taxon>Pseudomonadati</taxon>
        <taxon>Pseudomonadota</taxon>
        <taxon>Alphaproteobacteria</taxon>
        <taxon>Acetobacterales</taxon>
        <taxon>Acetobacteraceae</taxon>
        <taxon>Asaia</taxon>
    </lineage>
</organism>
<dbReference type="Pfam" id="PF00581">
    <property type="entry name" value="Rhodanese"/>
    <property type="match status" value="2"/>
</dbReference>
<dbReference type="SUPFAM" id="SSF52821">
    <property type="entry name" value="Rhodanese/Cell cycle control phosphatase"/>
    <property type="match status" value="2"/>
</dbReference>
<keyword evidence="1" id="KW-0808">Transferase</keyword>
<protein>
    <submittedName>
        <fullName evidence="4">Sulfurtransferase</fullName>
    </submittedName>
</protein>
<dbReference type="InterPro" id="IPR045078">
    <property type="entry name" value="TST/MPST-like"/>
</dbReference>
<dbReference type="Proteomes" id="UP001523401">
    <property type="component" value="Unassembled WGS sequence"/>
</dbReference>
<keyword evidence="2" id="KW-0677">Repeat</keyword>
<accession>A0ABT1CFD0</accession>
<name>A0ABT1CFD0_9PROT</name>
<feature type="domain" description="Rhodanese" evidence="3">
    <location>
        <begin position="181"/>
        <end position="294"/>
    </location>
</feature>
<gene>
    <name evidence="4" type="ORF">NF685_05950</name>
</gene>
<evidence type="ECO:0000313" key="5">
    <source>
        <dbReference type="Proteomes" id="UP001523401"/>
    </source>
</evidence>
<evidence type="ECO:0000256" key="2">
    <source>
        <dbReference type="ARBA" id="ARBA00022737"/>
    </source>
</evidence>
<keyword evidence="5" id="KW-1185">Reference proteome</keyword>
<sequence>MTLPPLIDVQTLLTLPARRVRYLDASILLPGQEGDPEAEFKELALPGAVRFRINDISDRSDSLPHTVPGASVFARAMQDMGITRDTTLVFYDRKGSIGACRAHWMASLFGHERACVLDGGLAALVQAGIAIDDVPVPESPLKSTPEFPLESPSEFPSDGLYRTCTRYALLAGKGDVSDALTDPGKCVLDARSAARFHGRVAEPRPDTRGGHMRNAINLPFAEVLDAEGCFLPPEALAVRLHASGIGGRHVITSCGSGLTAATLTMALRVAGLPPGQLYDGSWAEWGGDPTMPVEM</sequence>
<dbReference type="CDD" id="cd01448">
    <property type="entry name" value="TST_Repeat_1"/>
    <property type="match status" value="1"/>
</dbReference>
<dbReference type="InterPro" id="IPR036873">
    <property type="entry name" value="Rhodanese-like_dom_sf"/>
</dbReference>
<dbReference type="Gene3D" id="3.40.250.10">
    <property type="entry name" value="Rhodanese-like domain"/>
    <property type="match status" value="2"/>
</dbReference>
<reference evidence="4 5" key="1">
    <citation type="submission" date="2022-06" db="EMBL/GenBank/DDBJ databases">
        <title>Whole-genome of Asaia lannensis strain LMG 27011T.</title>
        <authorList>
            <person name="Sombolestani A."/>
        </authorList>
    </citation>
    <scope>NUCLEOTIDE SEQUENCE [LARGE SCALE GENOMIC DNA]</scope>
    <source>
        <strain evidence="4 5">NBRC 102526</strain>
    </source>
</reference>
<dbReference type="PANTHER" id="PTHR11364:SF27">
    <property type="entry name" value="SULFURTRANSFERASE"/>
    <property type="match status" value="1"/>
</dbReference>
<evidence type="ECO:0000259" key="3">
    <source>
        <dbReference type="PROSITE" id="PS50206"/>
    </source>
</evidence>
<dbReference type="EMBL" id="JAMXQU010000003">
    <property type="protein sequence ID" value="MCO6159573.1"/>
    <property type="molecule type" value="Genomic_DNA"/>
</dbReference>
<dbReference type="CDD" id="cd01449">
    <property type="entry name" value="TST_Repeat_2"/>
    <property type="match status" value="1"/>
</dbReference>
<comment type="caution">
    <text evidence="4">The sequence shown here is derived from an EMBL/GenBank/DDBJ whole genome shotgun (WGS) entry which is preliminary data.</text>
</comment>
<dbReference type="InterPro" id="IPR001763">
    <property type="entry name" value="Rhodanese-like_dom"/>
</dbReference>
<proteinExistence type="predicted"/>
<evidence type="ECO:0000313" key="4">
    <source>
        <dbReference type="EMBL" id="MCO6159573.1"/>
    </source>
</evidence>
<dbReference type="PROSITE" id="PS50206">
    <property type="entry name" value="RHODANESE_3"/>
    <property type="match status" value="2"/>
</dbReference>
<dbReference type="RefSeq" id="WP_252848958.1">
    <property type="nucleotide sequence ID" value="NZ_BAPW01000023.1"/>
</dbReference>
<evidence type="ECO:0000256" key="1">
    <source>
        <dbReference type="ARBA" id="ARBA00022679"/>
    </source>
</evidence>
<dbReference type="PANTHER" id="PTHR11364">
    <property type="entry name" value="THIOSULFATE SULFERTANSFERASE"/>
    <property type="match status" value="1"/>
</dbReference>
<feature type="domain" description="Rhodanese" evidence="3">
    <location>
        <begin position="29"/>
        <end position="133"/>
    </location>
</feature>